<dbReference type="AlphaFoldDB" id="A0AAQ4DVL5"/>
<organism evidence="1 2">
    <name type="scientific">Amblyomma americanum</name>
    <name type="common">Lone star tick</name>
    <dbReference type="NCBI Taxonomy" id="6943"/>
    <lineage>
        <taxon>Eukaryota</taxon>
        <taxon>Metazoa</taxon>
        <taxon>Ecdysozoa</taxon>
        <taxon>Arthropoda</taxon>
        <taxon>Chelicerata</taxon>
        <taxon>Arachnida</taxon>
        <taxon>Acari</taxon>
        <taxon>Parasitiformes</taxon>
        <taxon>Ixodida</taxon>
        <taxon>Ixodoidea</taxon>
        <taxon>Ixodidae</taxon>
        <taxon>Amblyomminae</taxon>
        <taxon>Amblyomma</taxon>
    </lineage>
</organism>
<evidence type="ECO:0000313" key="1">
    <source>
        <dbReference type="EMBL" id="KAK8766505.1"/>
    </source>
</evidence>
<dbReference type="EMBL" id="JARKHS020026287">
    <property type="protein sequence ID" value="KAK8766505.1"/>
    <property type="molecule type" value="Genomic_DNA"/>
</dbReference>
<evidence type="ECO:0000313" key="2">
    <source>
        <dbReference type="Proteomes" id="UP001321473"/>
    </source>
</evidence>
<accession>A0AAQ4DVL5</accession>
<dbReference type="Proteomes" id="UP001321473">
    <property type="component" value="Unassembled WGS sequence"/>
</dbReference>
<protein>
    <submittedName>
        <fullName evidence="1">Uncharacterized protein</fullName>
    </submittedName>
</protein>
<sequence length="79" mass="8638">MDIILLQDGVLQNRSGTEPGTFQPAPLPGRGSVFSQIAGVLGREERGETSLPVHPVQKEEEDQPVRRVDVSFLCAPEVR</sequence>
<comment type="caution">
    <text evidence="1">The sequence shown here is derived from an EMBL/GenBank/DDBJ whole genome shotgun (WGS) entry which is preliminary data.</text>
</comment>
<proteinExistence type="predicted"/>
<gene>
    <name evidence="1" type="ORF">V5799_006730</name>
</gene>
<name>A0AAQ4DVL5_AMBAM</name>
<keyword evidence="2" id="KW-1185">Reference proteome</keyword>
<reference evidence="1 2" key="1">
    <citation type="journal article" date="2023" name="Arcadia Sci">
        <title>De novo assembly of a long-read Amblyomma americanum tick genome.</title>
        <authorList>
            <person name="Chou S."/>
            <person name="Poskanzer K.E."/>
            <person name="Rollins M."/>
            <person name="Thuy-Boun P.S."/>
        </authorList>
    </citation>
    <scope>NUCLEOTIDE SEQUENCE [LARGE SCALE GENOMIC DNA]</scope>
    <source>
        <strain evidence="1">F_SG_1</strain>
        <tissue evidence="1">Salivary glands</tissue>
    </source>
</reference>